<proteinExistence type="predicted"/>
<dbReference type="Gene3D" id="2.30.29.160">
    <property type="entry name" value="Zinc finger FYVE domain-containing protein 21, C-terminal"/>
    <property type="match status" value="1"/>
</dbReference>
<dbReference type="Pfam" id="PF16696">
    <property type="entry name" value="ZFYVE21_C"/>
    <property type="match status" value="1"/>
</dbReference>
<organism evidence="3">
    <name type="scientific">Capra hircus</name>
    <name type="common">Goat</name>
    <dbReference type="NCBI Taxonomy" id="9925"/>
    <lineage>
        <taxon>Eukaryota</taxon>
        <taxon>Metazoa</taxon>
        <taxon>Chordata</taxon>
        <taxon>Craniata</taxon>
        <taxon>Vertebrata</taxon>
        <taxon>Euteleostomi</taxon>
        <taxon>Mammalia</taxon>
        <taxon>Eutheria</taxon>
        <taxon>Laurasiatheria</taxon>
        <taxon>Artiodactyla</taxon>
        <taxon>Ruminantia</taxon>
        <taxon>Pecora</taxon>
        <taxon>Bovidae</taxon>
        <taxon>Caprinae</taxon>
        <taxon>Capra</taxon>
    </lineage>
</organism>
<reference evidence="3" key="1">
    <citation type="submission" date="2019-03" db="EMBL/GenBank/DDBJ databases">
        <title>Genome sequencing and reference-guided assembly of Black Bengal Goat (Capra hircus).</title>
        <authorList>
            <person name="Siddiki A.Z."/>
            <person name="Baten A."/>
            <person name="Billah M."/>
            <person name="Alam M.A.U."/>
            <person name="Shawrob K.S.M."/>
            <person name="Saha S."/>
            <person name="Chowdhury M."/>
            <person name="Rahman A.H."/>
            <person name="Stear M."/>
            <person name="Miah G."/>
            <person name="Das G.B."/>
            <person name="Hossain M.M."/>
            <person name="Kumkum M."/>
            <person name="Islam M.S."/>
            <person name="Mollah A.M."/>
            <person name="Ahsan A."/>
            <person name="Tusar F."/>
            <person name="Khan M.K.I."/>
        </authorList>
    </citation>
    <scope>NUCLEOTIDE SEQUENCE [LARGE SCALE GENOMIC DNA]</scope>
</reference>
<feature type="region of interest" description="Disordered" evidence="1">
    <location>
        <begin position="125"/>
        <end position="162"/>
    </location>
</feature>
<dbReference type="AlphaFoldDB" id="A0A8C2SFN8"/>
<evidence type="ECO:0000259" key="2">
    <source>
        <dbReference type="Pfam" id="PF16696"/>
    </source>
</evidence>
<dbReference type="Ensembl" id="ENSCHIT00010058887.1">
    <property type="protein sequence ID" value="ENSCHIP00010042335.1"/>
    <property type="gene ID" value="ENSCHIG00010030884.1"/>
</dbReference>
<dbReference type="InterPro" id="IPR038632">
    <property type="entry name" value="ZFYVE21_C_sf"/>
</dbReference>
<evidence type="ECO:0000313" key="3">
    <source>
        <dbReference type="Ensembl" id="ENSCHIP00010042335.1"/>
    </source>
</evidence>
<sequence>AALGVSLGAGLRPAIRARGSPRRRFWPPALHPDPVTPFPPPPRSLLTSARVPGLEGAARGAATCSRLVPSAGATFLVTFGNSEKPDTMVCRLSSNQRFLLLDGDGDDHREVEVARIAAVQMLTEGLPPGDSLSHTSLPASRPAAEGQRVCGAGRGAPRDTLG</sequence>
<accession>A0A8C2SFN8</accession>
<feature type="domain" description="Zinc finger FYVE" evidence="2">
    <location>
        <begin position="71"/>
        <end position="131"/>
    </location>
</feature>
<name>A0A8C2SFN8_CAPHI</name>
<reference evidence="3" key="2">
    <citation type="submission" date="2025-08" db="UniProtKB">
        <authorList>
            <consortium name="Ensembl"/>
        </authorList>
    </citation>
    <scope>IDENTIFICATION</scope>
</reference>
<dbReference type="InterPro" id="IPR032031">
    <property type="entry name" value="ZFYVE21_C"/>
</dbReference>
<evidence type="ECO:0000256" key="1">
    <source>
        <dbReference type="SAM" id="MobiDB-lite"/>
    </source>
</evidence>
<protein>
    <recommendedName>
        <fullName evidence="2">Zinc finger FYVE domain-containing protein</fullName>
    </recommendedName>
</protein>